<feature type="domain" description="Phospholipid/glycerol acyltransferase" evidence="8">
    <location>
        <begin position="454"/>
        <end position="570"/>
    </location>
</feature>
<evidence type="ECO:0000256" key="1">
    <source>
        <dbReference type="ARBA" id="ARBA00004651"/>
    </source>
</evidence>
<reference evidence="9 10" key="1">
    <citation type="submission" date="2019-03" db="EMBL/GenBank/DDBJ databases">
        <title>Genomic Encyclopedia of Type Strains, Phase IV (KMG-IV): sequencing the most valuable type-strain genomes for metagenomic binning, comparative biology and taxonomic classification.</title>
        <authorList>
            <person name="Goeker M."/>
        </authorList>
    </citation>
    <scope>NUCLEOTIDE SEQUENCE [LARGE SCALE GENOMIC DNA]</scope>
    <source>
        <strain evidence="9 10">DSM 103792</strain>
    </source>
</reference>
<dbReference type="CDD" id="cd06173">
    <property type="entry name" value="MFS_MefA_like"/>
    <property type="match status" value="1"/>
</dbReference>
<evidence type="ECO:0000256" key="2">
    <source>
        <dbReference type="ARBA" id="ARBA00022448"/>
    </source>
</evidence>
<dbReference type="SUPFAM" id="SSF103473">
    <property type="entry name" value="MFS general substrate transporter"/>
    <property type="match status" value="1"/>
</dbReference>
<keyword evidence="3" id="KW-1003">Cell membrane</keyword>
<evidence type="ECO:0000256" key="3">
    <source>
        <dbReference type="ARBA" id="ARBA00022475"/>
    </source>
</evidence>
<evidence type="ECO:0000259" key="8">
    <source>
        <dbReference type="SMART" id="SM00563"/>
    </source>
</evidence>
<keyword evidence="6 7" id="KW-0472">Membrane</keyword>
<dbReference type="AlphaFoldDB" id="A0A4R6UT98"/>
<comment type="subcellular location">
    <subcellularLocation>
        <location evidence="1">Cell membrane</location>
        <topology evidence="1">Multi-pass membrane protein</topology>
    </subcellularLocation>
</comment>
<evidence type="ECO:0000256" key="6">
    <source>
        <dbReference type="ARBA" id="ARBA00023136"/>
    </source>
</evidence>
<dbReference type="Proteomes" id="UP000295375">
    <property type="component" value="Unassembled WGS sequence"/>
</dbReference>
<dbReference type="Pfam" id="PF01553">
    <property type="entry name" value="Acyltransferase"/>
    <property type="match status" value="1"/>
</dbReference>
<dbReference type="PANTHER" id="PTHR43266:SF2">
    <property type="entry name" value="MAJOR FACILITATOR SUPERFAMILY (MFS) PROFILE DOMAIN-CONTAINING PROTEIN"/>
    <property type="match status" value="1"/>
</dbReference>
<keyword evidence="5 7" id="KW-1133">Transmembrane helix</keyword>
<evidence type="ECO:0000313" key="10">
    <source>
        <dbReference type="Proteomes" id="UP000295375"/>
    </source>
</evidence>
<organism evidence="9 10">
    <name type="scientific">Permianibacter aggregans</name>
    <dbReference type="NCBI Taxonomy" id="1510150"/>
    <lineage>
        <taxon>Bacteria</taxon>
        <taxon>Pseudomonadati</taxon>
        <taxon>Pseudomonadota</taxon>
        <taxon>Gammaproteobacteria</taxon>
        <taxon>Pseudomonadales</taxon>
        <taxon>Pseudomonadaceae</taxon>
        <taxon>Permianibacter</taxon>
    </lineage>
</organism>
<evidence type="ECO:0000256" key="7">
    <source>
        <dbReference type="SAM" id="Phobius"/>
    </source>
</evidence>
<dbReference type="GO" id="GO:0022857">
    <property type="term" value="F:transmembrane transporter activity"/>
    <property type="evidence" value="ECO:0007669"/>
    <property type="project" value="InterPro"/>
</dbReference>
<dbReference type="InterPro" id="IPR011701">
    <property type="entry name" value="MFS"/>
</dbReference>
<evidence type="ECO:0000256" key="4">
    <source>
        <dbReference type="ARBA" id="ARBA00022692"/>
    </source>
</evidence>
<feature type="transmembrane region" description="Helical" evidence="7">
    <location>
        <begin position="149"/>
        <end position="171"/>
    </location>
</feature>
<dbReference type="EMBL" id="SNYM01000005">
    <property type="protein sequence ID" value="TDQ49069.1"/>
    <property type="molecule type" value="Genomic_DNA"/>
</dbReference>
<dbReference type="GO" id="GO:0016746">
    <property type="term" value="F:acyltransferase activity"/>
    <property type="evidence" value="ECO:0007669"/>
    <property type="project" value="InterPro"/>
</dbReference>
<keyword evidence="2" id="KW-0813">Transport</keyword>
<protein>
    <recommendedName>
        <fullName evidence="8">Phospholipid/glycerol acyltransferase domain-containing protein</fullName>
    </recommendedName>
</protein>
<accession>A0A4R6UT98</accession>
<dbReference type="PANTHER" id="PTHR43266">
    <property type="entry name" value="MACROLIDE-EFFLUX PROTEIN"/>
    <property type="match status" value="1"/>
</dbReference>
<keyword evidence="4 7" id="KW-0812">Transmembrane</keyword>
<feature type="transmembrane region" description="Helical" evidence="7">
    <location>
        <begin position="263"/>
        <end position="282"/>
    </location>
</feature>
<comment type="caution">
    <text evidence="9">The sequence shown here is derived from an EMBL/GenBank/DDBJ whole genome shotgun (WGS) entry which is preliminary data.</text>
</comment>
<feature type="transmembrane region" description="Helical" evidence="7">
    <location>
        <begin position="333"/>
        <end position="358"/>
    </location>
</feature>
<feature type="transmembrane region" description="Helical" evidence="7">
    <location>
        <begin position="294"/>
        <end position="313"/>
    </location>
</feature>
<evidence type="ECO:0000256" key="5">
    <source>
        <dbReference type="ARBA" id="ARBA00022989"/>
    </source>
</evidence>
<dbReference type="CDD" id="cd07989">
    <property type="entry name" value="LPLAT_AGPAT-like"/>
    <property type="match status" value="1"/>
</dbReference>
<dbReference type="GO" id="GO:0005886">
    <property type="term" value="C:plasma membrane"/>
    <property type="evidence" value="ECO:0007669"/>
    <property type="project" value="UniProtKB-SubCell"/>
</dbReference>
<feature type="transmembrane region" description="Helical" evidence="7">
    <location>
        <begin position="228"/>
        <end position="251"/>
    </location>
</feature>
<gene>
    <name evidence="9" type="ORF">EV696_10543</name>
</gene>
<dbReference type="Pfam" id="PF07690">
    <property type="entry name" value="MFS_1"/>
    <property type="match status" value="1"/>
</dbReference>
<dbReference type="SUPFAM" id="SSF69593">
    <property type="entry name" value="Glycerol-3-phosphate (1)-acyltransferase"/>
    <property type="match status" value="1"/>
</dbReference>
<dbReference type="InterPro" id="IPR002123">
    <property type="entry name" value="Plipid/glycerol_acylTrfase"/>
</dbReference>
<dbReference type="InterPro" id="IPR036259">
    <property type="entry name" value="MFS_trans_sf"/>
</dbReference>
<evidence type="ECO:0000313" key="9">
    <source>
        <dbReference type="EMBL" id="TDQ49069.1"/>
    </source>
</evidence>
<keyword evidence="10" id="KW-1185">Reference proteome</keyword>
<feature type="transmembrane region" description="Helical" evidence="7">
    <location>
        <begin position="20"/>
        <end position="41"/>
    </location>
</feature>
<name>A0A4R6UT98_9GAMM</name>
<dbReference type="RefSeq" id="WP_133589360.1">
    <property type="nucleotide sequence ID" value="NZ_CP037953.1"/>
</dbReference>
<dbReference type="Gene3D" id="1.20.1250.20">
    <property type="entry name" value="MFS general substrate transporter like domains"/>
    <property type="match status" value="1"/>
</dbReference>
<dbReference type="OrthoDB" id="9803968at2"/>
<feature type="transmembrane region" description="Helical" evidence="7">
    <location>
        <begin position="370"/>
        <end position="393"/>
    </location>
</feature>
<sequence length="623" mass="69001">MSSRNPFELMSQRRFLPFFVTQFLGAFNDNLFKIALVLMVTYSGLYSEGEINLLANIANGLFILPFFIFSATFGQLADKYEKAQLIRVTKVMEIVIMLVALLGFYLFSLPILLTALFLMGAQSTLFGPVKYGILPQHLRRDELMGGNGLIEMGTFVAILLGQLVASYMLQIGLLHEAAMLMVGLSFMGLMTSIAIPPAPASDPNLKINWNFFTETTKLIRYTAQHREVFLAVLGISWFWFYGALILAQMPAYSRLVLLGSESVFSLILATFTLGIGIGSVLCEKMSQGRIELGLVPFGSIGLTIFAVDLFFASDFRAGAEMATFQQFIAESGSWRVIADIFLMGLFGGFYIVPLYTMVQTRTPETHISRVIAANNVLNAGFMVVAAGVGAGLLAAGAEIPHLFLLCGVLTAVISVIIFRLMPEFVLRFFAWLLINTIYRLRVRQIEQVPQEGAAVLVCNHVSYVDAIVIAAAVSRPIRFIMDHRIFKVPVLSWIFRTMRTIPIASAKEDPELKEKAMTEAAEALKNGELICIFPEGKLTADGEMSPFRPGVEDILSRCPAPVIPMALQGLWHSFFSRRGGAAMRGLPYRFFKKIHLVVGEPMPVTAKAEDMESVVRELRGDQR</sequence>
<feature type="transmembrane region" description="Helical" evidence="7">
    <location>
        <begin position="53"/>
        <end position="74"/>
    </location>
</feature>
<dbReference type="SMART" id="SM00563">
    <property type="entry name" value="PlsC"/>
    <property type="match status" value="1"/>
</dbReference>
<proteinExistence type="predicted"/>
<feature type="transmembrane region" description="Helical" evidence="7">
    <location>
        <begin position="94"/>
        <end position="118"/>
    </location>
</feature>